<comment type="caution">
    <text evidence="1">The sequence shown here is derived from an EMBL/GenBank/DDBJ whole genome shotgun (WGS) entry which is preliminary data.</text>
</comment>
<gene>
    <name evidence="1" type="ORF">ISS99_02115</name>
</gene>
<evidence type="ECO:0000313" key="2">
    <source>
        <dbReference type="Proteomes" id="UP001430193"/>
    </source>
</evidence>
<dbReference type="SUPFAM" id="SSF56209">
    <property type="entry name" value="Nitrile hydratase alpha chain"/>
    <property type="match status" value="1"/>
</dbReference>
<reference evidence="1" key="1">
    <citation type="submission" date="2020-10" db="EMBL/GenBank/DDBJ databases">
        <title>Phylogeny of dyella-like bacteria.</title>
        <authorList>
            <person name="Fu J."/>
        </authorList>
    </citation>
    <scope>NUCLEOTIDE SEQUENCE</scope>
    <source>
        <strain evidence="1">DHON07</strain>
    </source>
</reference>
<sequence length="114" mass="13281">MRNNAVPSYESIIEFNEVYLRAVAMSWTDPEFKKSFLKDPADTLQRYFSYRLPWEVHLKIEEAEAAQYVDGQWKDLPMNRIRVGIPDAPPKFEEQPVALSLFNDSGPVYLFTCC</sequence>
<protein>
    <submittedName>
        <fullName evidence="1">BMA_0021/BMA_0022 family TOMM bacteriocin</fullName>
    </submittedName>
</protein>
<keyword evidence="2" id="KW-1185">Reference proteome</keyword>
<dbReference type="InterPro" id="IPR036648">
    <property type="entry name" value="CN_Hdrase_a/SCN_Hdrase_g_sf"/>
</dbReference>
<dbReference type="Proteomes" id="UP001430193">
    <property type="component" value="Unassembled WGS sequence"/>
</dbReference>
<organism evidence="1 2">
    <name type="scientific">Dyella mobilis</name>
    <dbReference type="NCBI Taxonomy" id="1849582"/>
    <lineage>
        <taxon>Bacteria</taxon>
        <taxon>Pseudomonadati</taxon>
        <taxon>Pseudomonadota</taxon>
        <taxon>Gammaproteobacteria</taxon>
        <taxon>Lysobacterales</taxon>
        <taxon>Rhodanobacteraceae</taxon>
        <taxon>Dyella</taxon>
    </lineage>
</organism>
<evidence type="ECO:0000313" key="1">
    <source>
        <dbReference type="EMBL" id="MBM7128304.1"/>
    </source>
</evidence>
<proteinExistence type="predicted"/>
<accession>A0ABS2KAW1</accession>
<dbReference type="RefSeq" id="WP_204629919.1">
    <property type="nucleotide sequence ID" value="NZ_BSOC01000010.1"/>
</dbReference>
<dbReference type="EMBL" id="JADIKF010000032">
    <property type="protein sequence ID" value="MBM7128304.1"/>
    <property type="molecule type" value="Genomic_DNA"/>
</dbReference>
<dbReference type="InterPro" id="IPR022261">
    <property type="entry name" value="RNP_Burkhold"/>
</dbReference>
<dbReference type="NCBIfam" id="TIGR03795">
    <property type="entry name" value="RNP_Burkhold"/>
    <property type="match status" value="1"/>
</dbReference>
<name>A0ABS2KAW1_9GAMM</name>